<feature type="domain" description="Protein kinase" evidence="7">
    <location>
        <begin position="1"/>
        <end position="219"/>
    </location>
</feature>
<evidence type="ECO:0000256" key="1">
    <source>
        <dbReference type="ARBA" id="ARBA00022741"/>
    </source>
</evidence>
<evidence type="ECO:0000256" key="2">
    <source>
        <dbReference type="ARBA" id="ARBA00022840"/>
    </source>
</evidence>
<dbReference type="InterPro" id="IPR011009">
    <property type="entry name" value="Kinase-like_dom_sf"/>
</dbReference>
<dbReference type="SMART" id="SM00220">
    <property type="entry name" value="S_TKc"/>
    <property type="match status" value="1"/>
</dbReference>
<name>A0ABP0RBH7_9DINO</name>
<reference evidence="8 9" key="1">
    <citation type="submission" date="2024-02" db="EMBL/GenBank/DDBJ databases">
        <authorList>
            <person name="Chen Y."/>
            <person name="Shah S."/>
            <person name="Dougan E. K."/>
            <person name="Thang M."/>
            <person name="Chan C."/>
        </authorList>
    </citation>
    <scope>NUCLEOTIDE SEQUENCE [LARGE SCALE GENOMIC DNA]</scope>
</reference>
<dbReference type="Pfam" id="PF00069">
    <property type="entry name" value="Pkinase"/>
    <property type="match status" value="1"/>
</dbReference>
<evidence type="ECO:0000256" key="4">
    <source>
        <dbReference type="ARBA" id="ARBA00039612"/>
    </source>
</evidence>
<dbReference type="PANTHER" id="PTHR24056">
    <property type="entry name" value="CELL DIVISION PROTEIN KINASE"/>
    <property type="match status" value="1"/>
</dbReference>
<evidence type="ECO:0000256" key="3">
    <source>
        <dbReference type="ARBA" id="ARBA00038543"/>
    </source>
</evidence>
<dbReference type="EMBL" id="CAXAMN010025694">
    <property type="protein sequence ID" value="CAK9097088.1"/>
    <property type="molecule type" value="Genomic_DNA"/>
</dbReference>
<proteinExistence type="predicted"/>
<dbReference type="InterPro" id="IPR050108">
    <property type="entry name" value="CDK"/>
</dbReference>
<keyword evidence="2" id="KW-0067">ATP-binding</keyword>
<gene>
    <name evidence="8" type="ORF">CCMP2556_LOCUS46118</name>
</gene>
<dbReference type="Proteomes" id="UP001642484">
    <property type="component" value="Unassembled WGS sequence"/>
</dbReference>
<protein>
    <recommendedName>
        <fullName evidence="4">Cyclin-dependent kinase 2 homolog</fullName>
    </recommendedName>
    <alternativeName>
        <fullName evidence="5">Cell division control protein 2 homolog</fullName>
    </alternativeName>
    <alternativeName>
        <fullName evidence="6">cdc2-related kinase 2</fullName>
    </alternativeName>
</protein>
<evidence type="ECO:0000256" key="6">
    <source>
        <dbReference type="ARBA" id="ARBA00042858"/>
    </source>
</evidence>
<sequence length="410" mass="45119">MSRGGGGEYLAARLYGYGVRGARAQGLAGTTRLRRGGTEVLAAAAARGGGAPPPELDRAPRLEDLEHLAGQEWDLEDLRFRPRAPLRRVQSLWYRAPELLLGERTYSSAIDLWSSGCIFSEMLLRRPVFEGRAELHQLGLIFGLVGLPDEESWPGCSQLSNWKATESFKEIFEPGWRELFAFPPEGALSELGLVLLQGLLECCPERRLAAAAAVEHPYFQEAPQPQEPGMLPTFKEGHRVMCHFQLLARHRCVASERAELALVRAMVVSVGPELQWADEVVCEKVDGKAQDLAGEAEVICLLNESRVRNAKYDVPHYVVEGYYHDDGPPALDQIVEACRLIHEKLQAKKKVLVIAPAGTEYKSHRHFSGLCTAAYPLLMQLSAALGLGRWSFCKPLAHIGPGGSDAHLGS</sequence>
<evidence type="ECO:0000256" key="5">
    <source>
        <dbReference type="ARBA" id="ARBA00041902"/>
    </source>
</evidence>
<keyword evidence="1" id="KW-0547">Nucleotide-binding</keyword>
<evidence type="ECO:0000313" key="8">
    <source>
        <dbReference type="EMBL" id="CAK9097088.1"/>
    </source>
</evidence>
<dbReference type="PROSITE" id="PS50011">
    <property type="entry name" value="PROTEIN_KINASE_DOM"/>
    <property type="match status" value="1"/>
</dbReference>
<evidence type="ECO:0000313" key="9">
    <source>
        <dbReference type="Proteomes" id="UP001642484"/>
    </source>
</evidence>
<organism evidence="8 9">
    <name type="scientific">Durusdinium trenchii</name>
    <dbReference type="NCBI Taxonomy" id="1381693"/>
    <lineage>
        <taxon>Eukaryota</taxon>
        <taxon>Sar</taxon>
        <taxon>Alveolata</taxon>
        <taxon>Dinophyceae</taxon>
        <taxon>Suessiales</taxon>
        <taxon>Symbiodiniaceae</taxon>
        <taxon>Durusdinium</taxon>
    </lineage>
</organism>
<dbReference type="SUPFAM" id="SSF56112">
    <property type="entry name" value="Protein kinase-like (PK-like)"/>
    <property type="match status" value="1"/>
</dbReference>
<dbReference type="InterPro" id="IPR000719">
    <property type="entry name" value="Prot_kinase_dom"/>
</dbReference>
<dbReference type="Gene3D" id="1.10.510.10">
    <property type="entry name" value="Transferase(Phosphotransferase) domain 1"/>
    <property type="match status" value="1"/>
</dbReference>
<comment type="subunit">
    <text evidence="3">May form a complex composed of at least the catalytic subunit CRK2 and a cyclin.</text>
</comment>
<comment type="caution">
    <text evidence="8">The sequence shown here is derived from an EMBL/GenBank/DDBJ whole genome shotgun (WGS) entry which is preliminary data.</text>
</comment>
<accession>A0ABP0RBH7</accession>
<evidence type="ECO:0000259" key="7">
    <source>
        <dbReference type="PROSITE" id="PS50011"/>
    </source>
</evidence>
<keyword evidence="9" id="KW-1185">Reference proteome</keyword>